<keyword evidence="4" id="KW-1185">Reference proteome</keyword>
<organism evidence="3 4">
    <name type="scientific">Stackebrandtia albiflava</name>
    <dbReference type="NCBI Taxonomy" id="406432"/>
    <lineage>
        <taxon>Bacteria</taxon>
        <taxon>Bacillati</taxon>
        <taxon>Actinomycetota</taxon>
        <taxon>Actinomycetes</taxon>
        <taxon>Glycomycetales</taxon>
        <taxon>Glycomycetaceae</taxon>
        <taxon>Stackebrandtia</taxon>
    </lineage>
</organism>
<feature type="domain" description="M23ase beta-sheet core" evidence="2">
    <location>
        <begin position="213"/>
        <end position="296"/>
    </location>
</feature>
<dbReference type="InterPro" id="IPR002477">
    <property type="entry name" value="Peptidoglycan-bd-like"/>
</dbReference>
<dbReference type="Gene3D" id="1.10.101.10">
    <property type="entry name" value="PGBD-like superfamily/PGBD"/>
    <property type="match status" value="2"/>
</dbReference>
<proteinExistence type="predicted"/>
<dbReference type="Pfam" id="PF01471">
    <property type="entry name" value="PG_binding_1"/>
    <property type="match status" value="2"/>
</dbReference>
<dbReference type="RefSeq" id="WP_158645709.1">
    <property type="nucleotide sequence ID" value="NZ_BAABIJ010000005.1"/>
</dbReference>
<dbReference type="InterPro" id="IPR011055">
    <property type="entry name" value="Dup_hybrid_motif"/>
</dbReference>
<dbReference type="InterPro" id="IPR036366">
    <property type="entry name" value="PGBDSf"/>
</dbReference>
<evidence type="ECO:0000259" key="1">
    <source>
        <dbReference type="Pfam" id="PF01471"/>
    </source>
</evidence>
<dbReference type="OrthoDB" id="5620138at2"/>
<name>A0A562UQP1_9ACTN</name>
<comment type="caution">
    <text evidence="3">The sequence shown here is derived from an EMBL/GenBank/DDBJ whole genome shotgun (WGS) entry which is preliminary data.</text>
</comment>
<evidence type="ECO:0000313" key="3">
    <source>
        <dbReference type="EMBL" id="TWJ07942.1"/>
    </source>
</evidence>
<dbReference type="Proteomes" id="UP000321617">
    <property type="component" value="Unassembled WGS sequence"/>
</dbReference>
<dbReference type="GO" id="GO:0004222">
    <property type="term" value="F:metalloendopeptidase activity"/>
    <property type="evidence" value="ECO:0007669"/>
    <property type="project" value="TreeGrafter"/>
</dbReference>
<protein>
    <submittedName>
        <fullName evidence="3">Putative peptidoglycan binding protein</fullName>
    </submittedName>
</protein>
<dbReference type="InterPro" id="IPR016047">
    <property type="entry name" value="M23ase_b-sheet_dom"/>
</dbReference>
<evidence type="ECO:0000313" key="4">
    <source>
        <dbReference type="Proteomes" id="UP000321617"/>
    </source>
</evidence>
<dbReference type="EMBL" id="VLLL01000009">
    <property type="protein sequence ID" value="TWJ07942.1"/>
    <property type="molecule type" value="Genomic_DNA"/>
</dbReference>
<dbReference type="Gene3D" id="2.70.70.10">
    <property type="entry name" value="Glucose Permease (Domain IIA)"/>
    <property type="match status" value="1"/>
</dbReference>
<dbReference type="InterPro" id="IPR006311">
    <property type="entry name" value="TAT_signal"/>
</dbReference>
<feature type="domain" description="Peptidoglycan binding-like" evidence="1">
    <location>
        <begin position="125"/>
        <end position="168"/>
    </location>
</feature>
<reference evidence="3 4" key="1">
    <citation type="journal article" date="2013" name="Stand. Genomic Sci.">
        <title>Genomic Encyclopedia of Type Strains, Phase I: The one thousand microbial genomes (KMG-I) project.</title>
        <authorList>
            <person name="Kyrpides N.C."/>
            <person name="Woyke T."/>
            <person name="Eisen J.A."/>
            <person name="Garrity G."/>
            <person name="Lilburn T.G."/>
            <person name="Beck B.J."/>
            <person name="Whitman W.B."/>
            <person name="Hugenholtz P."/>
            <person name="Klenk H.P."/>
        </authorList>
    </citation>
    <scope>NUCLEOTIDE SEQUENCE [LARGE SCALE GENOMIC DNA]</scope>
    <source>
        <strain evidence="3 4">DSM 45044</strain>
    </source>
</reference>
<dbReference type="PANTHER" id="PTHR21666">
    <property type="entry name" value="PEPTIDASE-RELATED"/>
    <property type="match status" value="1"/>
</dbReference>
<dbReference type="PANTHER" id="PTHR21666:SF270">
    <property type="entry name" value="MUREIN HYDROLASE ACTIVATOR ENVC"/>
    <property type="match status" value="1"/>
</dbReference>
<dbReference type="CDD" id="cd12797">
    <property type="entry name" value="M23_peptidase"/>
    <property type="match status" value="1"/>
</dbReference>
<dbReference type="InterPro" id="IPR050570">
    <property type="entry name" value="Cell_wall_metabolism_enzyme"/>
</dbReference>
<dbReference type="SUPFAM" id="SSF47090">
    <property type="entry name" value="PGBD-like"/>
    <property type="match status" value="2"/>
</dbReference>
<dbReference type="AlphaFoldDB" id="A0A562UQP1"/>
<sequence length="330" mass="34533">MNRTPTPSRVGHSRRRLTRLLVGLTTALALAVTGVVGANLAYAAPATTAAPAWPLVRNGDTGDRVKTVQLLLRHHGESIDADGIFGPLTKGAVTRFQQDNGLGADGIVGPQTWPVLTVDLNTGSSGEAVKALQTLLNRHDHDVPVDGAFSSATQAALAEFKAEHGLAAGTAVNDTVWQYLVGASPPVGDASLPLDHDLLPRTEWDDPHHDYPAIDLAVPTGTPALAVVAGTASRINDSSCGLGVNIVDAAGNRYTYCHFSSIGVSNGQKVTPGQQIGRTGNTGNSTGPHLHFAIRKPPNTSVCPQRWLIAVYDGDPVPNPTTLPTTGCYY</sequence>
<dbReference type="InterPro" id="IPR036365">
    <property type="entry name" value="PGBD-like_sf"/>
</dbReference>
<dbReference type="PROSITE" id="PS51318">
    <property type="entry name" value="TAT"/>
    <property type="match status" value="1"/>
</dbReference>
<dbReference type="SUPFAM" id="SSF51261">
    <property type="entry name" value="Duplicated hybrid motif"/>
    <property type="match status" value="1"/>
</dbReference>
<feature type="domain" description="Peptidoglycan binding-like" evidence="1">
    <location>
        <begin position="61"/>
        <end position="114"/>
    </location>
</feature>
<evidence type="ECO:0000259" key="2">
    <source>
        <dbReference type="Pfam" id="PF01551"/>
    </source>
</evidence>
<dbReference type="Pfam" id="PF01551">
    <property type="entry name" value="Peptidase_M23"/>
    <property type="match status" value="1"/>
</dbReference>
<gene>
    <name evidence="3" type="ORF">LX16_4725</name>
</gene>
<accession>A0A562UQP1</accession>